<dbReference type="EMBL" id="AOLV01000016">
    <property type="protein sequence ID" value="EPX85179.1"/>
    <property type="molecule type" value="Genomic_DNA"/>
</dbReference>
<accession>S9SFX9</accession>
<evidence type="ECO:0000313" key="3">
    <source>
        <dbReference type="Proteomes" id="UP000015346"/>
    </source>
</evidence>
<sequence length="563" mass="62004">MTGPVEADGQGRMSQPFAARDDYGVMAGRAIMTLDLAAVERVHGLAVEPDPREPLRIDLPMPFGGDRSDFEDVLVEDLSQHPFANLPVTITLTVTDAAGQDGSSPPEAIILPGRRFFQPVARALIEQRRDLLWSRANAPRVLGILRAIAHRPEELFPDRALYLRLSYTIRRLAAEAEALSPERQEEIAAALWDLAIQLEEGTLRDARERLERAQERLAEAMRNGASPEEIAELMQELREATDQYLRMLAQNAEPGEAGADQPQSAQGESLPITQDEIQALMDRIQELMEQGRMAEAAELMEQLNRLMENLRVTQGEGQGNGPPLPGERSMQQLQDSLRDQQALSDEAFRDLQEQFRPGGGGSGGEARPPAEGQPGGETRPEGSGREAGDRGEAEGSLADRQEALRREIERQRGELPGLTGEAADAARGALERAEGAMEQAEQALREGDLSRAIDRQAEAIDALREGLRHLGRALAENGRLPPPEQQTAEGGEDGQGRPVPGRRDPLGRQLGEGGDLGSDQTLGPTEDVYRRAEELLAEIRRRAAEQERPKHELDYLRRLLERF</sequence>
<dbReference type="HOGENOM" id="CLU_015405_0_0_5"/>
<feature type="compositionally biased region" description="Basic and acidic residues" evidence="1">
    <location>
        <begin position="378"/>
        <end position="413"/>
    </location>
</feature>
<feature type="region of interest" description="Disordered" evidence="1">
    <location>
        <begin position="353"/>
        <end position="449"/>
    </location>
</feature>
<proteinExistence type="predicted"/>
<gene>
    <name evidence="2" type="ORF">ruthe_01771</name>
</gene>
<dbReference type="RefSeq" id="WP_021097859.1">
    <property type="nucleotide sequence ID" value="NZ_KE557321.1"/>
</dbReference>
<feature type="region of interest" description="Disordered" evidence="1">
    <location>
        <begin position="313"/>
        <end position="339"/>
    </location>
</feature>
<keyword evidence="3" id="KW-1185">Reference proteome</keyword>
<dbReference type="InterPro" id="IPR012683">
    <property type="entry name" value="CHP02302_TM"/>
</dbReference>
<evidence type="ECO:0008006" key="4">
    <source>
        <dbReference type="Google" id="ProtNLM"/>
    </source>
</evidence>
<organism evidence="2 3">
    <name type="scientific">Rubellimicrobium thermophilum DSM 16684</name>
    <dbReference type="NCBI Taxonomy" id="1123069"/>
    <lineage>
        <taxon>Bacteria</taxon>
        <taxon>Pseudomonadati</taxon>
        <taxon>Pseudomonadota</taxon>
        <taxon>Alphaproteobacteria</taxon>
        <taxon>Rhodobacterales</taxon>
        <taxon>Roseobacteraceae</taxon>
        <taxon>Rubellimicrobium</taxon>
    </lineage>
</organism>
<evidence type="ECO:0000313" key="2">
    <source>
        <dbReference type="EMBL" id="EPX85179.1"/>
    </source>
</evidence>
<comment type="caution">
    <text evidence="2">The sequence shown here is derived from an EMBL/GenBank/DDBJ whole genome shotgun (WGS) entry which is preliminary data.</text>
</comment>
<dbReference type="AlphaFoldDB" id="S9SFX9"/>
<name>S9SFX9_9RHOB</name>
<reference evidence="2 3" key="1">
    <citation type="journal article" date="2013" name="Stand. Genomic Sci.">
        <title>Genome sequence of the reddish-pigmented Rubellimicrobium thermophilum type strain (DSM 16684(T)), a member of the Roseobacter clade.</title>
        <authorList>
            <person name="Fiebig A."/>
            <person name="Riedel T."/>
            <person name="Gronow S."/>
            <person name="Petersen J."/>
            <person name="Klenk H.P."/>
            <person name="Goker M."/>
        </authorList>
    </citation>
    <scope>NUCLEOTIDE SEQUENCE [LARGE SCALE GENOMIC DNA]</scope>
    <source>
        <strain evidence="2 3">DSM 16684</strain>
    </source>
</reference>
<dbReference type="STRING" id="1123069.ruthe_01771"/>
<feature type="compositionally biased region" description="Polar residues" evidence="1">
    <location>
        <begin position="329"/>
        <end position="339"/>
    </location>
</feature>
<evidence type="ECO:0000256" key="1">
    <source>
        <dbReference type="SAM" id="MobiDB-lite"/>
    </source>
</evidence>
<dbReference type="Pfam" id="PF13779">
    <property type="entry name" value="DUF4175"/>
    <property type="match status" value="1"/>
</dbReference>
<protein>
    <recommendedName>
        <fullName evidence="4">TIGR02302 family protein</fullName>
    </recommendedName>
</protein>
<dbReference type="PATRIC" id="fig|1123069.3.peg.1736"/>
<feature type="region of interest" description="Disordered" evidence="1">
    <location>
        <begin position="473"/>
        <end position="529"/>
    </location>
</feature>
<dbReference type="Proteomes" id="UP000015346">
    <property type="component" value="Unassembled WGS sequence"/>
</dbReference>